<name>A0A9X4M4E7_9CYAN</name>
<dbReference type="EMBL" id="VBTY01000013">
    <property type="protein sequence ID" value="MDG3493508.1"/>
    <property type="molecule type" value="Genomic_DNA"/>
</dbReference>
<keyword evidence="9" id="KW-1185">Reference proteome</keyword>
<dbReference type="InterPro" id="IPR010067">
    <property type="entry name" value="ABC_SsuA_sub-bd"/>
</dbReference>
<evidence type="ECO:0000313" key="8">
    <source>
        <dbReference type="EMBL" id="MDG3493508.1"/>
    </source>
</evidence>
<feature type="domain" description="Solute-binding protein family 3/N-terminal" evidence="7">
    <location>
        <begin position="71"/>
        <end position="289"/>
    </location>
</feature>
<reference evidence="8" key="1">
    <citation type="submission" date="2019-05" db="EMBL/GenBank/DDBJ databases">
        <title>Whole genome sequencing of Pseudanabaena catenata USMAC16.</title>
        <authorList>
            <person name="Khan Z."/>
            <person name="Omar W.M."/>
            <person name="Convey P."/>
            <person name="Merican F."/>
            <person name="Najimudin N."/>
        </authorList>
    </citation>
    <scope>NUCLEOTIDE SEQUENCE</scope>
    <source>
        <strain evidence="8">USMAC16</strain>
    </source>
</reference>
<evidence type="ECO:0000256" key="5">
    <source>
        <dbReference type="ARBA" id="ARBA00070228"/>
    </source>
</evidence>
<keyword evidence="3" id="KW-0732">Signal</keyword>
<dbReference type="SUPFAM" id="SSF53850">
    <property type="entry name" value="Periplasmic binding protein-like II"/>
    <property type="match status" value="1"/>
</dbReference>
<dbReference type="GO" id="GO:0042626">
    <property type="term" value="F:ATPase-coupled transmembrane transporter activity"/>
    <property type="evidence" value="ECO:0007669"/>
    <property type="project" value="InterPro"/>
</dbReference>
<keyword evidence="2" id="KW-0813">Transport</keyword>
<dbReference type="PANTHER" id="PTHR30024">
    <property type="entry name" value="ALIPHATIC SULFONATES-BINDING PROTEIN-RELATED"/>
    <property type="match status" value="1"/>
</dbReference>
<evidence type="ECO:0000256" key="3">
    <source>
        <dbReference type="ARBA" id="ARBA00022729"/>
    </source>
</evidence>
<dbReference type="FunFam" id="3.40.190.10:FF:000050">
    <property type="entry name" value="Sulfonate ABC transporter substrate-binding protein"/>
    <property type="match status" value="1"/>
</dbReference>
<protein>
    <recommendedName>
        <fullName evidence="5">Putative aliphatic sulfonates-binding protein</fullName>
    </recommendedName>
</protein>
<dbReference type="NCBIfam" id="TIGR01728">
    <property type="entry name" value="SsuA_fam"/>
    <property type="match status" value="1"/>
</dbReference>
<dbReference type="InterPro" id="IPR001638">
    <property type="entry name" value="Solute-binding_3/MltF_N"/>
</dbReference>
<comment type="caution">
    <text evidence="8">The sequence shown here is derived from an EMBL/GenBank/DDBJ whole genome shotgun (WGS) entry which is preliminary data.</text>
</comment>
<evidence type="ECO:0000256" key="1">
    <source>
        <dbReference type="ARBA" id="ARBA00010742"/>
    </source>
</evidence>
<dbReference type="GO" id="GO:0016020">
    <property type="term" value="C:membrane"/>
    <property type="evidence" value="ECO:0007669"/>
    <property type="project" value="InterPro"/>
</dbReference>
<comment type="similarity">
    <text evidence="1">Belongs to the bacterial solute-binding protein SsuA/TauA family.</text>
</comment>
<dbReference type="Gene3D" id="3.40.190.10">
    <property type="entry name" value="Periplasmic binding protein-like II"/>
    <property type="match status" value="2"/>
</dbReference>
<organism evidence="8 9">
    <name type="scientific">Pseudanabaena catenata USMAC16</name>
    <dbReference type="NCBI Taxonomy" id="1855837"/>
    <lineage>
        <taxon>Bacteria</taxon>
        <taxon>Bacillati</taxon>
        <taxon>Cyanobacteriota</taxon>
        <taxon>Cyanophyceae</taxon>
        <taxon>Pseudanabaenales</taxon>
        <taxon>Pseudanabaenaceae</taxon>
        <taxon>Pseudanabaena</taxon>
    </lineage>
</organism>
<dbReference type="Pfam" id="PF13379">
    <property type="entry name" value="NMT1_2"/>
    <property type="match status" value="1"/>
</dbReference>
<dbReference type="SMART" id="SM00062">
    <property type="entry name" value="PBPb"/>
    <property type="match status" value="1"/>
</dbReference>
<sequence>MLNALKDRYLSRKLGRRSLLFSAAYSIVLSTSLLGCGSNTPISNSTTNTSKPADTKTTEASKPTPSGSKKVIRIIRSRGLGGLAVLEKKGTLAKELEKIGYEVKWLEFAAGPQQLEAVLNANGLDIASTAAHPPVFAQAAGGPLVYLAASPTNGKGISLLVPKDSPAKTIADLKGKKVAFQKASIGHYLAVRAFEDAGLTINDFESVFLPPADAVTALTQGKIDAWYIWEPFVTRAEIAGIGRVLTDGEKLQDVPNYISTNRKFYEENKEAIKVLFEEVEKADAWVGANPKEAAELLTDVAKIEVPVLEKVHTKYEYGLRPITEETIKSQERVAEFWFKYKLIPNKPNVREGFLKPEEYEYLLPKNVLALAKEKKS</sequence>
<comment type="function">
    <text evidence="4">Part of a binding-protein-dependent transport system for aliphatic sulfonates. Putative binding protein.</text>
</comment>
<evidence type="ECO:0000256" key="4">
    <source>
        <dbReference type="ARBA" id="ARBA00055538"/>
    </source>
</evidence>
<dbReference type="Proteomes" id="UP001152872">
    <property type="component" value="Unassembled WGS sequence"/>
</dbReference>
<evidence type="ECO:0000256" key="6">
    <source>
        <dbReference type="SAM" id="MobiDB-lite"/>
    </source>
</evidence>
<dbReference type="AlphaFoldDB" id="A0A9X4M4E7"/>
<dbReference type="RefSeq" id="WP_009625547.1">
    <property type="nucleotide sequence ID" value="NZ_VBTY01000013.1"/>
</dbReference>
<evidence type="ECO:0000313" key="9">
    <source>
        <dbReference type="Proteomes" id="UP001152872"/>
    </source>
</evidence>
<dbReference type="PANTHER" id="PTHR30024:SF42">
    <property type="entry name" value="ALIPHATIC SULFONATES-BINDING PROTEIN-RELATED"/>
    <property type="match status" value="1"/>
</dbReference>
<feature type="region of interest" description="Disordered" evidence="6">
    <location>
        <begin position="42"/>
        <end position="69"/>
    </location>
</feature>
<gene>
    <name evidence="8" type="ORF">FEV09_02955</name>
</gene>
<accession>A0A9X4M4E7</accession>
<evidence type="ECO:0000256" key="2">
    <source>
        <dbReference type="ARBA" id="ARBA00022448"/>
    </source>
</evidence>
<proteinExistence type="inferred from homology"/>
<evidence type="ECO:0000259" key="7">
    <source>
        <dbReference type="SMART" id="SM00062"/>
    </source>
</evidence>